<evidence type="ECO:0000313" key="3">
    <source>
        <dbReference type="EMBL" id="KAF9508029.1"/>
    </source>
</evidence>
<gene>
    <name evidence="3" type="ORF">BS47DRAFT_256749</name>
</gene>
<sequence>MIYSLVFVAVALGPGIGASPLMATPPMMARDLSFGTCTNPCVSFSSGAFVPENLGDFPHKSVGDPGVIFPFICSQLVNKCGLHKTDPAVLACLNVAPRAEALGAKGIAADTFNAALGFTTHFATVDKSGRNTRSLAGSARDEPAHAPQDGVKGAAPPPKDHDGRPPPSRLLRSLRLHPPTSQVPPRLRACCCAMQVLAQILINMKDRKDRMVGKAVPLQPRAGHLHPHLLRSLRLSRLHLPTSQVPPRLQACCSVR</sequence>
<reference evidence="3" key="1">
    <citation type="journal article" date="2020" name="Nat. Commun.">
        <title>Large-scale genome sequencing of mycorrhizal fungi provides insights into the early evolution of symbiotic traits.</title>
        <authorList>
            <person name="Miyauchi S."/>
            <person name="Kiss E."/>
            <person name="Kuo A."/>
            <person name="Drula E."/>
            <person name="Kohler A."/>
            <person name="Sanchez-Garcia M."/>
            <person name="Morin E."/>
            <person name="Andreopoulos B."/>
            <person name="Barry K.W."/>
            <person name="Bonito G."/>
            <person name="Buee M."/>
            <person name="Carver A."/>
            <person name="Chen C."/>
            <person name="Cichocki N."/>
            <person name="Clum A."/>
            <person name="Culley D."/>
            <person name="Crous P.W."/>
            <person name="Fauchery L."/>
            <person name="Girlanda M."/>
            <person name="Hayes R.D."/>
            <person name="Keri Z."/>
            <person name="LaButti K."/>
            <person name="Lipzen A."/>
            <person name="Lombard V."/>
            <person name="Magnuson J."/>
            <person name="Maillard F."/>
            <person name="Murat C."/>
            <person name="Nolan M."/>
            <person name="Ohm R.A."/>
            <person name="Pangilinan J."/>
            <person name="Pereira M.F."/>
            <person name="Perotto S."/>
            <person name="Peter M."/>
            <person name="Pfister S."/>
            <person name="Riley R."/>
            <person name="Sitrit Y."/>
            <person name="Stielow J.B."/>
            <person name="Szollosi G."/>
            <person name="Zifcakova L."/>
            <person name="Stursova M."/>
            <person name="Spatafora J.W."/>
            <person name="Tedersoo L."/>
            <person name="Vaario L.M."/>
            <person name="Yamada A."/>
            <person name="Yan M."/>
            <person name="Wang P."/>
            <person name="Xu J."/>
            <person name="Bruns T."/>
            <person name="Baldrian P."/>
            <person name="Vilgalys R."/>
            <person name="Dunand C."/>
            <person name="Henrissat B."/>
            <person name="Grigoriev I.V."/>
            <person name="Hibbett D."/>
            <person name="Nagy L.G."/>
            <person name="Martin F.M."/>
        </authorList>
    </citation>
    <scope>NUCLEOTIDE SEQUENCE</scope>
    <source>
        <strain evidence="3">UP504</strain>
    </source>
</reference>
<accession>A0A9P6DR28</accession>
<evidence type="ECO:0000256" key="1">
    <source>
        <dbReference type="SAM" id="MobiDB-lite"/>
    </source>
</evidence>
<keyword evidence="4" id="KW-1185">Reference proteome</keyword>
<feature type="chain" id="PRO_5040368832" evidence="2">
    <location>
        <begin position="19"/>
        <end position="256"/>
    </location>
</feature>
<keyword evidence="2" id="KW-0732">Signal</keyword>
<proteinExistence type="predicted"/>
<feature type="compositionally biased region" description="Low complexity" evidence="1">
    <location>
        <begin position="169"/>
        <end position="179"/>
    </location>
</feature>
<dbReference type="AlphaFoldDB" id="A0A9P6DR28"/>
<evidence type="ECO:0000256" key="2">
    <source>
        <dbReference type="SAM" id="SignalP"/>
    </source>
</evidence>
<feature type="region of interest" description="Disordered" evidence="1">
    <location>
        <begin position="129"/>
        <end position="182"/>
    </location>
</feature>
<evidence type="ECO:0000313" key="4">
    <source>
        <dbReference type="Proteomes" id="UP000886523"/>
    </source>
</evidence>
<protein>
    <submittedName>
        <fullName evidence="3">Uncharacterized protein</fullName>
    </submittedName>
</protein>
<feature type="signal peptide" evidence="2">
    <location>
        <begin position="1"/>
        <end position="18"/>
    </location>
</feature>
<dbReference type="OrthoDB" id="2153847at2759"/>
<comment type="caution">
    <text evidence="3">The sequence shown here is derived from an EMBL/GenBank/DDBJ whole genome shotgun (WGS) entry which is preliminary data.</text>
</comment>
<name>A0A9P6DR28_9AGAM</name>
<dbReference type="EMBL" id="MU129067">
    <property type="protein sequence ID" value="KAF9508029.1"/>
    <property type="molecule type" value="Genomic_DNA"/>
</dbReference>
<organism evidence="3 4">
    <name type="scientific">Hydnum rufescens UP504</name>
    <dbReference type="NCBI Taxonomy" id="1448309"/>
    <lineage>
        <taxon>Eukaryota</taxon>
        <taxon>Fungi</taxon>
        <taxon>Dikarya</taxon>
        <taxon>Basidiomycota</taxon>
        <taxon>Agaricomycotina</taxon>
        <taxon>Agaricomycetes</taxon>
        <taxon>Cantharellales</taxon>
        <taxon>Hydnaceae</taxon>
        <taxon>Hydnum</taxon>
    </lineage>
</organism>
<dbReference type="Proteomes" id="UP000886523">
    <property type="component" value="Unassembled WGS sequence"/>
</dbReference>